<gene>
    <name evidence="5" type="ORF">ABH38_03790</name>
</gene>
<dbReference type="PATRIC" id="fig|29311.18.peg.857"/>
<keyword evidence="4" id="KW-0560">Oxidoreductase</keyword>
<evidence type="ECO:0000256" key="3">
    <source>
        <dbReference type="PIRSR" id="PIRSR602401-1"/>
    </source>
</evidence>
<dbReference type="GO" id="GO:0020037">
    <property type="term" value="F:heme binding"/>
    <property type="evidence" value="ECO:0007669"/>
    <property type="project" value="InterPro"/>
</dbReference>
<comment type="caution">
    <text evidence="5">The sequence shown here is derived from an EMBL/GenBank/DDBJ whole genome shotgun (WGS) entry which is preliminary data.</text>
</comment>
<keyword evidence="4" id="KW-0503">Monooxygenase</keyword>
<name>A0A0I9U961_9MYCO</name>
<dbReference type="InterPro" id="IPR050121">
    <property type="entry name" value="Cytochrome_P450_monoxygenase"/>
</dbReference>
<dbReference type="EMBL" id="LDPR01000002">
    <property type="protein sequence ID" value="KLO38709.1"/>
    <property type="molecule type" value="Genomic_DNA"/>
</dbReference>
<dbReference type="PANTHER" id="PTHR24305">
    <property type="entry name" value="CYTOCHROME P450"/>
    <property type="match status" value="1"/>
</dbReference>
<evidence type="ECO:0000256" key="4">
    <source>
        <dbReference type="RuleBase" id="RU000461"/>
    </source>
</evidence>
<dbReference type="Proteomes" id="UP000036334">
    <property type="component" value="Unassembled WGS sequence"/>
</dbReference>
<dbReference type="GO" id="GO:0016705">
    <property type="term" value="F:oxidoreductase activity, acting on paired donors, with incorporation or reduction of molecular oxygen"/>
    <property type="evidence" value="ECO:0007669"/>
    <property type="project" value="InterPro"/>
</dbReference>
<evidence type="ECO:0000313" key="6">
    <source>
        <dbReference type="Proteomes" id="UP000036334"/>
    </source>
</evidence>
<dbReference type="Gene3D" id="1.10.630.10">
    <property type="entry name" value="Cytochrome P450"/>
    <property type="match status" value="1"/>
</dbReference>
<dbReference type="SUPFAM" id="SSF48264">
    <property type="entry name" value="Cytochrome P450"/>
    <property type="match status" value="1"/>
</dbReference>
<reference evidence="5 6" key="1">
    <citation type="submission" date="2015-05" db="EMBL/GenBank/DDBJ databases">
        <title>Genome sequence of Mycobacterium haemophilum.</title>
        <authorList>
            <person name="Greninger A.L."/>
            <person name="Cunningham G."/>
            <person name="Miller S."/>
        </authorList>
    </citation>
    <scope>NUCLEOTIDE SEQUENCE [LARGE SCALE GENOMIC DNA]</scope>
    <source>
        <strain evidence="6">UC1</strain>
    </source>
</reference>
<keyword evidence="6" id="KW-1185">Reference proteome</keyword>
<dbReference type="PROSITE" id="PS00086">
    <property type="entry name" value="CYTOCHROME_P450"/>
    <property type="match status" value="1"/>
</dbReference>
<dbReference type="STRING" id="1202450.B586_05800"/>
<organism evidence="5 6">
    <name type="scientific">Mycobacterium haemophilum</name>
    <dbReference type="NCBI Taxonomy" id="29311"/>
    <lineage>
        <taxon>Bacteria</taxon>
        <taxon>Bacillati</taxon>
        <taxon>Actinomycetota</taxon>
        <taxon>Actinomycetes</taxon>
        <taxon>Mycobacteriales</taxon>
        <taxon>Mycobacteriaceae</taxon>
        <taxon>Mycobacterium</taxon>
    </lineage>
</organism>
<evidence type="ECO:0000256" key="1">
    <source>
        <dbReference type="ARBA" id="ARBA00001971"/>
    </source>
</evidence>
<comment type="similarity">
    <text evidence="2 4">Belongs to the cytochrome P450 family.</text>
</comment>
<dbReference type="GO" id="GO:0004497">
    <property type="term" value="F:monooxygenase activity"/>
    <property type="evidence" value="ECO:0007669"/>
    <property type="project" value="UniProtKB-KW"/>
</dbReference>
<feature type="binding site" description="axial binding residue" evidence="3">
    <location>
        <position position="363"/>
    </location>
    <ligand>
        <name>heme</name>
        <dbReference type="ChEBI" id="CHEBI:30413"/>
    </ligand>
    <ligandPart>
        <name>Fe</name>
        <dbReference type="ChEBI" id="CHEBI:18248"/>
    </ligandPart>
</feature>
<evidence type="ECO:0000313" key="5">
    <source>
        <dbReference type="EMBL" id="KLO38709.1"/>
    </source>
</evidence>
<keyword evidence="3 4" id="KW-0479">Metal-binding</keyword>
<dbReference type="PANTHER" id="PTHR24305:SF166">
    <property type="entry name" value="CYTOCHROME P450 12A4, MITOCHONDRIAL-RELATED"/>
    <property type="match status" value="1"/>
</dbReference>
<keyword evidence="3 4" id="KW-0408">Iron</keyword>
<dbReference type="AlphaFoldDB" id="A0A0I9U961"/>
<sequence length="415" mass="47242">MIALADPALIDEVNDETVWEKHIGPVMRKLRLLMGDGLFTADNEEPNWRKAHNILMPAFTKTAMMAYHDTMAATVRELVEFWDTDSAGQSWINIPAQANRLTIEIIARAGLGYSFSKLSDLSDNAFVAAVIRELSYFRLTARTDAIPFYGKLFGQKHHQQHVADNAYIRRQVCDIIEARRRNPTAGPRDDMLDIMLHNTDPDTGEHLDTDNISNQILTLLVAGSETSANAIAFALHYLSIHPDVAARARREVDQRWPDRGIPDVLFGDIAKLRYLRRIVDETLRLWPVAPGYLRKARCGTTLGNGKYSFRQGDWVLVLLPAAHRDRAWGPDAHDFNPDRFLPENLRKLPPYTYKPFGTGPRACIGRQFALHEMVLALAMIVHQFTVEPHPGYQLEVAETMTLKPKNLRLRLHRRR</sequence>
<dbReference type="Pfam" id="PF00067">
    <property type="entry name" value="p450"/>
    <property type="match status" value="1"/>
</dbReference>
<evidence type="ECO:0000256" key="2">
    <source>
        <dbReference type="ARBA" id="ARBA00010617"/>
    </source>
</evidence>
<accession>A0A0I9U961</accession>
<comment type="cofactor">
    <cofactor evidence="1 3">
        <name>heme</name>
        <dbReference type="ChEBI" id="CHEBI:30413"/>
    </cofactor>
</comment>
<dbReference type="InterPro" id="IPR017972">
    <property type="entry name" value="Cyt_P450_CS"/>
</dbReference>
<keyword evidence="3 4" id="KW-0349">Heme</keyword>
<dbReference type="GO" id="GO:0005506">
    <property type="term" value="F:iron ion binding"/>
    <property type="evidence" value="ECO:0007669"/>
    <property type="project" value="InterPro"/>
</dbReference>
<proteinExistence type="inferred from homology"/>
<protein>
    <submittedName>
        <fullName evidence="5">Cytochrome P450</fullName>
    </submittedName>
</protein>
<dbReference type="PRINTS" id="PR00463">
    <property type="entry name" value="EP450I"/>
</dbReference>
<dbReference type="InterPro" id="IPR036396">
    <property type="entry name" value="Cyt_P450_sf"/>
</dbReference>
<dbReference type="PRINTS" id="PR00385">
    <property type="entry name" value="P450"/>
</dbReference>
<dbReference type="InterPro" id="IPR002401">
    <property type="entry name" value="Cyt_P450_E_grp-I"/>
</dbReference>
<dbReference type="InterPro" id="IPR001128">
    <property type="entry name" value="Cyt_P450"/>
</dbReference>